<protein>
    <submittedName>
        <fullName evidence="2">Transcriptional regulator</fullName>
    </submittedName>
</protein>
<dbReference type="InterPro" id="IPR001932">
    <property type="entry name" value="PPM-type_phosphatase-like_dom"/>
</dbReference>
<sequence length="337" mass="35331">MGAVSALTPTAAWFRLDDESNVGAVRRYAVELAGAVDLGERTAADLAIIATELASNLVKHAVDGTLLVRTIRHDDNVGVEILSIDSAPGMADLAAMHEDGRSTTGTLGIGLGAVARLAHRWEGYSLPDRGSVLDAQVWREERPPPAWAEGLTRPLSGETVSGDTYAVRTADGRRQVMVCDGLGHGPLAAAASQAAQQIFLTAPAEPPAMLVDRLHRGLSHTRGAAVTIAEIDAEANVVRTCGMGNVAATVITGDQRRGTVSMPGIAGHGRAVIKEFEYPFGVESLLVMHSDGVSDKWSLSTSPGLSTKSPLLIAATVLRDAGVRRDDACVLAARIRP</sequence>
<dbReference type="Pfam" id="PF07228">
    <property type="entry name" value="SpoIIE"/>
    <property type="match status" value="1"/>
</dbReference>
<evidence type="ECO:0000313" key="2">
    <source>
        <dbReference type="EMBL" id="GIG15553.1"/>
    </source>
</evidence>
<keyword evidence="3" id="KW-1185">Reference proteome</keyword>
<accession>A0A8J3LCC7</accession>
<dbReference type="InterPro" id="IPR003594">
    <property type="entry name" value="HATPase_dom"/>
</dbReference>
<dbReference type="Gene3D" id="3.30.565.10">
    <property type="entry name" value="Histidine kinase-like ATPase, C-terminal domain"/>
    <property type="match status" value="1"/>
</dbReference>
<dbReference type="EMBL" id="BONJ01000020">
    <property type="protein sequence ID" value="GIG15553.1"/>
    <property type="molecule type" value="Genomic_DNA"/>
</dbReference>
<dbReference type="Gene3D" id="3.60.40.10">
    <property type="entry name" value="PPM-type phosphatase domain"/>
    <property type="match status" value="1"/>
</dbReference>
<dbReference type="Pfam" id="PF13581">
    <property type="entry name" value="HATPase_c_2"/>
    <property type="match status" value="1"/>
</dbReference>
<dbReference type="InterPro" id="IPR036890">
    <property type="entry name" value="HATPase_C_sf"/>
</dbReference>
<feature type="domain" description="PPM-type phosphatase" evidence="1">
    <location>
        <begin position="134"/>
        <end position="335"/>
    </location>
</feature>
<dbReference type="PANTHER" id="PTHR35801:SF1">
    <property type="entry name" value="PHOSPHOSERINE PHOSPHATASE RSBX"/>
    <property type="match status" value="1"/>
</dbReference>
<dbReference type="RefSeq" id="WP_239086418.1">
    <property type="nucleotide sequence ID" value="NZ_BONJ01000020.1"/>
</dbReference>
<comment type="caution">
    <text evidence="2">The sequence shown here is derived from an EMBL/GenBank/DDBJ whole genome shotgun (WGS) entry which is preliminary data.</text>
</comment>
<dbReference type="SUPFAM" id="SSF81606">
    <property type="entry name" value="PP2C-like"/>
    <property type="match status" value="1"/>
</dbReference>
<reference evidence="2" key="1">
    <citation type="submission" date="2021-01" db="EMBL/GenBank/DDBJ databases">
        <title>Whole genome shotgun sequence of Catellatospora methionotrophica NBRC 14553.</title>
        <authorList>
            <person name="Komaki H."/>
            <person name="Tamura T."/>
        </authorList>
    </citation>
    <scope>NUCLEOTIDE SEQUENCE</scope>
    <source>
        <strain evidence="2">NBRC 14553</strain>
    </source>
</reference>
<dbReference type="InterPro" id="IPR039248">
    <property type="entry name" value="Ptase_RsbX"/>
</dbReference>
<gene>
    <name evidence="2" type="ORF">Cme02nite_38850</name>
</gene>
<proteinExistence type="predicted"/>
<dbReference type="PANTHER" id="PTHR35801">
    <property type="entry name" value="PHOSPHOSERINE PHOSPHATASE RSBX"/>
    <property type="match status" value="1"/>
</dbReference>
<dbReference type="Proteomes" id="UP000660339">
    <property type="component" value="Unassembled WGS sequence"/>
</dbReference>
<dbReference type="SUPFAM" id="SSF55874">
    <property type="entry name" value="ATPase domain of HSP90 chaperone/DNA topoisomerase II/histidine kinase"/>
    <property type="match status" value="1"/>
</dbReference>
<evidence type="ECO:0000313" key="3">
    <source>
        <dbReference type="Proteomes" id="UP000660339"/>
    </source>
</evidence>
<dbReference type="AlphaFoldDB" id="A0A8J3LCC7"/>
<dbReference type="InterPro" id="IPR036457">
    <property type="entry name" value="PPM-type-like_dom_sf"/>
</dbReference>
<dbReference type="SMART" id="SM00331">
    <property type="entry name" value="PP2C_SIG"/>
    <property type="match status" value="1"/>
</dbReference>
<organism evidence="2 3">
    <name type="scientific">Catellatospora methionotrophica</name>
    <dbReference type="NCBI Taxonomy" id="121620"/>
    <lineage>
        <taxon>Bacteria</taxon>
        <taxon>Bacillati</taxon>
        <taxon>Actinomycetota</taxon>
        <taxon>Actinomycetes</taxon>
        <taxon>Micromonosporales</taxon>
        <taxon>Micromonosporaceae</taxon>
        <taxon>Catellatospora</taxon>
    </lineage>
</organism>
<name>A0A8J3LCC7_9ACTN</name>
<evidence type="ECO:0000259" key="1">
    <source>
        <dbReference type="SMART" id="SM00331"/>
    </source>
</evidence>